<dbReference type="AlphaFoldDB" id="A0A7Z9D7X2"/>
<dbReference type="SUPFAM" id="SSF51161">
    <property type="entry name" value="Trimeric LpxA-like enzymes"/>
    <property type="match status" value="1"/>
</dbReference>
<dbReference type="RefSeq" id="WP_126500626.1">
    <property type="nucleotide sequence ID" value="NZ_LR134479.1"/>
</dbReference>
<reference evidence="4 5" key="1">
    <citation type="submission" date="2018-12" db="EMBL/GenBank/DDBJ databases">
        <authorList>
            <consortium name="Pathogen Informatics"/>
        </authorList>
    </citation>
    <scope>NUCLEOTIDE SEQUENCE [LARGE SCALE GENOMIC DNA]</scope>
    <source>
        <strain evidence="4 5">NCTC10207</strain>
    </source>
</reference>
<name>A0A7Z9D7X2_9MICC</name>
<dbReference type="EMBL" id="LR134479">
    <property type="protein sequence ID" value="VEI24560.1"/>
    <property type="molecule type" value="Genomic_DNA"/>
</dbReference>
<dbReference type="Pfam" id="PF00132">
    <property type="entry name" value="Hexapep"/>
    <property type="match status" value="1"/>
</dbReference>
<dbReference type="GO" id="GO:0008925">
    <property type="term" value="F:maltose O-acetyltransferase activity"/>
    <property type="evidence" value="ECO:0007669"/>
    <property type="project" value="UniProtKB-EC"/>
</dbReference>
<dbReference type="InterPro" id="IPR018357">
    <property type="entry name" value="Hexapep_transf_CS"/>
</dbReference>
<keyword evidence="3" id="KW-0677">Repeat</keyword>
<organism evidence="4 5">
    <name type="scientific">Rothia aeria</name>
    <dbReference type="NCBI Taxonomy" id="172042"/>
    <lineage>
        <taxon>Bacteria</taxon>
        <taxon>Bacillati</taxon>
        <taxon>Actinomycetota</taxon>
        <taxon>Actinomycetes</taxon>
        <taxon>Micrococcales</taxon>
        <taxon>Micrococcaceae</taxon>
        <taxon>Rothia</taxon>
    </lineage>
</organism>
<evidence type="ECO:0000256" key="2">
    <source>
        <dbReference type="ARBA" id="ARBA00022679"/>
    </source>
</evidence>
<dbReference type="EC" id="2.3.1.79" evidence="4"/>
<sequence>MSHHQQPAEHGPVFKRMVAGAPYKPDAECHALSDTIYEATKLFEQYYARSEHAQAMHVLREHLGAFGTGSFMRPSVAFDYGVNTFIGEGCFFNFNTVILDVAPVRFGDGVLVGSNTQFLTPTHPVNPQDRKNLWEGGLPITVDDNVWIGGGAIILGGVSIGENAVIGAGSVVTKDVLANAVVVGNPARVVRTVGPDEHPAHPHQYSAQSIAEAQAFYDSLTASSD</sequence>
<keyword evidence="4" id="KW-0012">Acyltransferase</keyword>
<evidence type="ECO:0000256" key="1">
    <source>
        <dbReference type="ARBA" id="ARBA00007274"/>
    </source>
</evidence>
<dbReference type="InterPro" id="IPR051159">
    <property type="entry name" value="Hexapeptide_acetyltransf"/>
</dbReference>
<dbReference type="Proteomes" id="UP000282386">
    <property type="component" value="Chromosome"/>
</dbReference>
<dbReference type="Gene3D" id="2.160.10.10">
    <property type="entry name" value="Hexapeptide repeat proteins"/>
    <property type="match status" value="1"/>
</dbReference>
<dbReference type="PROSITE" id="PS00101">
    <property type="entry name" value="HEXAPEP_TRANSFERASES"/>
    <property type="match status" value="1"/>
</dbReference>
<dbReference type="PANTHER" id="PTHR23416:SF23">
    <property type="entry name" value="ACETYLTRANSFERASE C18B11.09C-RELATED"/>
    <property type="match status" value="1"/>
</dbReference>
<proteinExistence type="inferred from homology"/>
<evidence type="ECO:0000313" key="5">
    <source>
        <dbReference type="Proteomes" id="UP000282386"/>
    </source>
</evidence>
<evidence type="ECO:0000313" key="4">
    <source>
        <dbReference type="EMBL" id="VEI24560.1"/>
    </source>
</evidence>
<evidence type="ECO:0000256" key="3">
    <source>
        <dbReference type="ARBA" id="ARBA00022737"/>
    </source>
</evidence>
<dbReference type="PANTHER" id="PTHR23416">
    <property type="entry name" value="SIALIC ACID SYNTHASE-RELATED"/>
    <property type="match status" value="1"/>
</dbReference>
<protein>
    <submittedName>
        <fullName evidence="4">Maltose O-acetyltransferase</fullName>
        <ecNumber evidence="4">2.3.1.79</ecNumber>
    </submittedName>
</protein>
<dbReference type="CDD" id="cd03357">
    <property type="entry name" value="LbH_MAT_GAT"/>
    <property type="match status" value="1"/>
</dbReference>
<gene>
    <name evidence="4" type="primary">maa</name>
    <name evidence="4" type="ORF">NCTC10207_02141</name>
</gene>
<comment type="similarity">
    <text evidence="1">Belongs to the transferase hexapeptide repeat family.</text>
</comment>
<keyword evidence="2 4" id="KW-0808">Transferase</keyword>
<accession>A0A7Z9D7X2</accession>
<dbReference type="InterPro" id="IPR011004">
    <property type="entry name" value="Trimer_LpxA-like_sf"/>
</dbReference>
<dbReference type="InterPro" id="IPR001451">
    <property type="entry name" value="Hexapep"/>
</dbReference>